<evidence type="ECO:0000313" key="1">
    <source>
        <dbReference type="EMBL" id="EHS63769.1"/>
    </source>
</evidence>
<protein>
    <submittedName>
        <fullName evidence="1">Uncharacterized protein</fullName>
    </submittedName>
</protein>
<dbReference type="KEGG" id="pgr:PGTG_21735"/>
<evidence type="ECO:0000313" key="2">
    <source>
        <dbReference type="Proteomes" id="UP000008783"/>
    </source>
</evidence>
<organism evidence="1 2">
    <name type="scientific">Puccinia graminis f. sp. tritici (strain CRL 75-36-700-3 / race SCCL)</name>
    <name type="common">Black stem rust fungus</name>
    <dbReference type="NCBI Taxonomy" id="418459"/>
    <lineage>
        <taxon>Eukaryota</taxon>
        <taxon>Fungi</taxon>
        <taxon>Dikarya</taxon>
        <taxon>Basidiomycota</taxon>
        <taxon>Pucciniomycotina</taxon>
        <taxon>Pucciniomycetes</taxon>
        <taxon>Pucciniales</taxon>
        <taxon>Pucciniaceae</taxon>
        <taxon>Puccinia</taxon>
    </lineage>
</organism>
<gene>
    <name evidence="1" type="ORF">PGTG_21735</name>
</gene>
<dbReference type="HOGENOM" id="CLU_2639272_0_0_1"/>
<dbReference type="GeneID" id="13541928"/>
<dbReference type="RefSeq" id="XP_003889472.1">
    <property type="nucleotide sequence ID" value="XM_003889423.1"/>
</dbReference>
<dbReference type="VEuPathDB" id="FungiDB:PGTG_21735"/>
<sequence>MSTSEPMPGGSDCLIKFGSRADYNRFVGQLRSQLRSYLITSCQENNIEIGSPDHLAVESVLMDEQSVLTSLSTFRYS</sequence>
<keyword evidence="2" id="KW-1185">Reference proteome</keyword>
<accession>H6QSN3</accession>
<dbReference type="EMBL" id="DS178296">
    <property type="protein sequence ID" value="EHS63769.1"/>
    <property type="molecule type" value="Genomic_DNA"/>
</dbReference>
<dbReference type="Proteomes" id="UP000008783">
    <property type="component" value="Unassembled WGS sequence"/>
</dbReference>
<dbReference type="InParanoid" id="H6QSN3"/>
<reference evidence="2" key="1">
    <citation type="journal article" date="2011" name="Proc. Natl. Acad. Sci. U.S.A.">
        <title>Obligate biotrophy features unraveled by the genomic analysis of rust fungi.</title>
        <authorList>
            <person name="Duplessis S."/>
            <person name="Cuomo C.A."/>
            <person name="Lin Y.-C."/>
            <person name="Aerts A."/>
            <person name="Tisserant E."/>
            <person name="Veneault-Fourrey C."/>
            <person name="Joly D.L."/>
            <person name="Hacquard S."/>
            <person name="Amselem J."/>
            <person name="Cantarel B.L."/>
            <person name="Chiu R."/>
            <person name="Coutinho P.M."/>
            <person name="Feau N."/>
            <person name="Field M."/>
            <person name="Frey P."/>
            <person name="Gelhaye E."/>
            <person name="Goldberg J."/>
            <person name="Grabherr M.G."/>
            <person name="Kodira C.D."/>
            <person name="Kohler A."/>
            <person name="Kuees U."/>
            <person name="Lindquist E.A."/>
            <person name="Lucas S.M."/>
            <person name="Mago R."/>
            <person name="Mauceli E."/>
            <person name="Morin E."/>
            <person name="Murat C."/>
            <person name="Pangilinan J.L."/>
            <person name="Park R."/>
            <person name="Pearson M."/>
            <person name="Quesneville H."/>
            <person name="Rouhier N."/>
            <person name="Sakthikumar S."/>
            <person name="Salamov A.A."/>
            <person name="Schmutz J."/>
            <person name="Selles B."/>
            <person name="Shapiro H."/>
            <person name="Tanguay P."/>
            <person name="Tuskan G.A."/>
            <person name="Henrissat B."/>
            <person name="Van de Peer Y."/>
            <person name="Rouze P."/>
            <person name="Ellis J.G."/>
            <person name="Dodds P.N."/>
            <person name="Schein J.E."/>
            <person name="Zhong S."/>
            <person name="Hamelin R.C."/>
            <person name="Grigoriev I.V."/>
            <person name="Szabo L.J."/>
            <person name="Martin F."/>
        </authorList>
    </citation>
    <scope>NUCLEOTIDE SEQUENCE [LARGE SCALE GENOMIC DNA]</scope>
    <source>
        <strain evidence="2">CRL 75-36-700-3 / race SCCL</strain>
    </source>
</reference>
<proteinExistence type="predicted"/>
<name>H6QSN3_PUCGT</name>
<dbReference type="AlphaFoldDB" id="H6QSN3"/>